<feature type="binding site" evidence="8">
    <location>
        <position position="275"/>
    </location>
    <ligand>
        <name>substrate</name>
    </ligand>
</feature>
<sequence length="345" mass="35919">MSSKPPLILGIDTSCDDTGVGLVALEDGGPRVLANAVYSQSVHRSYGGVMPELASREHVERIRPTLDAALEEAGVRLQDVTLVAATRGPGLVGALLVGLTYAKGLAQGLGVPFRAVHHLEGHIAAAAAEGEPLEYPHLALVVSGGHTHLFDVHGPGDYRLVGATRDDAAGEAFDKVARLIGLGYPGGPAISRAAENGDASAVELPRPLQGQKGFDFSFSGLKTAALLAHRAGARPEDLAAAFQARAVEALVTTTRRAAVALERRAIVVSGGVAANRALREAFADTARRYRLEVRFPPGRLNTDNGAMIALSALRFLHDSASDADFEADAEAYLPLAAGPAPASLR</sequence>
<feature type="binding site" evidence="8">
    <location>
        <begin position="141"/>
        <end position="145"/>
    </location>
    <ligand>
        <name>substrate</name>
    </ligand>
</feature>
<comment type="subcellular location">
    <subcellularLocation>
        <location evidence="8">Cytoplasm</location>
    </subcellularLocation>
</comment>
<comment type="caution">
    <text evidence="10">The sequence shown here is derived from an EMBL/GenBank/DDBJ whole genome shotgun (WGS) entry which is preliminary data.</text>
</comment>
<dbReference type="InterPro" id="IPR017861">
    <property type="entry name" value="KAE1/TsaD"/>
</dbReference>
<dbReference type="GO" id="GO:0005737">
    <property type="term" value="C:cytoplasm"/>
    <property type="evidence" value="ECO:0007669"/>
    <property type="project" value="UniProtKB-SubCell"/>
</dbReference>
<keyword evidence="4 8" id="KW-0479">Metal-binding</keyword>
<dbReference type="PRINTS" id="PR00789">
    <property type="entry name" value="OSIALOPTASE"/>
</dbReference>
<feature type="domain" description="Gcp-like" evidence="9">
    <location>
        <begin position="32"/>
        <end position="309"/>
    </location>
</feature>
<dbReference type="EC" id="2.3.1.234" evidence="8"/>
<evidence type="ECO:0000256" key="7">
    <source>
        <dbReference type="ARBA" id="ARBA00048117"/>
    </source>
</evidence>
<dbReference type="HAMAP" id="MF_01445">
    <property type="entry name" value="TsaD"/>
    <property type="match status" value="1"/>
</dbReference>
<organism evidence="10 11">
    <name type="scientific">Deinobacterium chartae</name>
    <dbReference type="NCBI Taxonomy" id="521158"/>
    <lineage>
        <taxon>Bacteria</taxon>
        <taxon>Thermotogati</taxon>
        <taxon>Deinococcota</taxon>
        <taxon>Deinococci</taxon>
        <taxon>Deinococcales</taxon>
        <taxon>Deinococcaceae</taxon>
        <taxon>Deinobacterium</taxon>
    </lineage>
</organism>
<evidence type="ECO:0000256" key="8">
    <source>
        <dbReference type="HAMAP-Rule" id="MF_01445"/>
    </source>
</evidence>
<feature type="binding site" evidence="8">
    <location>
        <position position="118"/>
    </location>
    <ligand>
        <name>Fe cation</name>
        <dbReference type="ChEBI" id="CHEBI:24875"/>
    </ligand>
</feature>
<evidence type="ECO:0000313" key="11">
    <source>
        <dbReference type="Proteomes" id="UP000569951"/>
    </source>
</evidence>
<feature type="binding site" evidence="8">
    <location>
        <position position="122"/>
    </location>
    <ligand>
        <name>Fe cation</name>
        <dbReference type="ChEBI" id="CHEBI:24875"/>
    </ligand>
</feature>
<evidence type="ECO:0000256" key="2">
    <source>
        <dbReference type="ARBA" id="ARBA00022679"/>
    </source>
</evidence>
<dbReference type="InterPro" id="IPR000905">
    <property type="entry name" value="Gcp-like_dom"/>
</dbReference>
<dbReference type="CDD" id="cd24133">
    <property type="entry name" value="ASKHA_NBD_TsaD_bac"/>
    <property type="match status" value="1"/>
</dbReference>
<dbReference type="EMBL" id="JACHHG010000004">
    <property type="protein sequence ID" value="MBB6097993.1"/>
    <property type="molecule type" value="Genomic_DNA"/>
</dbReference>
<dbReference type="GO" id="GO:0005506">
    <property type="term" value="F:iron ion binding"/>
    <property type="evidence" value="ECO:0007669"/>
    <property type="project" value="UniProtKB-UniRule"/>
</dbReference>
<dbReference type="InterPro" id="IPR022450">
    <property type="entry name" value="TsaD"/>
</dbReference>
<dbReference type="AlphaFoldDB" id="A0A841HYM4"/>
<evidence type="ECO:0000259" key="9">
    <source>
        <dbReference type="Pfam" id="PF00814"/>
    </source>
</evidence>
<keyword evidence="3 8" id="KW-0819">tRNA processing</keyword>
<evidence type="ECO:0000256" key="5">
    <source>
        <dbReference type="ARBA" id="ARBA00023004"/>
    </source>
</evidence>
<feature type="binding site" evidence="8">
    <location>
        <position position="303"/>
    </location>
    <ligand>
        <name>Fe cation</name>
        <dbReference type="ChEBI" id="CHEBI:24875"/>
    </ligand>
</feature>
<keyword evidence="6 8" id="KW-0012">Acyltransferase</keyword>
<dbReference type="Gene3D" id="3.30.420.40">
    <property type="match status" value="2"/>
</dbReference>
<dbReference type="RefSeq" id="WP_183985963.1">
    <property type="nucleotide sequence ID" value="NZ_JACHHG010000004.1"/>
</dbReference>
<dbReference type="Proteomes" id="UP000569951">
    <property type="component" value="Unassembled WGS sequence"/>
</dbReference>
<dbReference type="PANTHER" id="PTHR11735:SF6">
    <property type="entry name" value="TRNA N6-ADENOSINE THREONYLCARBAMOYLTRANSFERASE, MITOCHONDRIAL"/>
    <property type="match status" value="1"/>
</dbReference>
<dbReference type="PANTHER" id="PTHR11735">
    <property type="entry name" value="TRNA N6-ADENOSINE THREONYLCARBAMOYLTRANSFERASE"/>
    <property type="match status" value="1"/>
</dbReference>
<feature type="binding site" evidence="8">
    <location>
        <position position="187"/>
    </location>
    <ligand>
        <name>substrate</name>
    </ligand>
</feature>
<accession>A0A841HYM4</accession>
<dbReference type="Pfam" id="PF00814">
    <property type="entry name" value="TsaD"/>
    <property type="match status" value="1"/>
</dbReference>
<comment type="function">
    <text evidence="8">Required for the formation of a threonylcarbamoyl group on adenosine at position 37 (t(6)A37) in tRNAs that read codons beginning with adenine. Is involved in the transfer of the threonylcarbamoyl moiety of threonylcarbamoyl-AMP (TC-AMP) to the N6 group of A37, together with TsaE and TsaB. TsaD likely plays a direct catalytic role in this reaction.</text>
</comment>
<reference evidence="10 11" key="1">
    <citation type="submission" date="2020-08" db="EMBL/GenBank/DDBJ databases">
        <title>Genomic Encyclopedia of Type Strains, Phase IV (KMG-IV): sequencing the most valuable type-strain genomes for metagenomic binning, comparative biology and taxonomic classification.</title>
        <authorList>
            <person name="Goeker M."/>
        </authorList>
    </citation>
    <scope>NUCLEOTIDE SEQUENCE [LARGE SCALE GENOMIC DNA]</scope>
    <source>
        <strain evidence="10 11">DSM 21458</strain>
    </source>
</reference>
<comment type="catalytic activity">
    <reaction evidence="7 8">
        <text>L-threonylcarbamoyladenylate + adenosine(37) in tRNA = N(6)-L-threonylcarbamoyladenosine(37) in tRNA + AMP + H(+)</text>
        <dbReference type="Rhea" id="RHEA:37059"/>
        <dbReference type="Rhea" id="RHEA-COMP:10162"/>
        <dbReference type="Rhea" id="RHEA-COMP:10163"/>
        <dbReference type="ChEBI" id="CHEBI:15378"/>
        <dbReference type="ChEBI" id="CHEBI:73682"/>
        <dbReference type="ChEBI" id="CHEBI:74411"/>
        <dbReference type="ChEBI" id="CHEBI:74418"/>
        <dbReference type="ChEBI" id="CHEBI:456215"/>
        <dbReference type="EC" id="2.3.1.234"/>
    </reaction>
</comment>
<comment type="similarity">
    <text evidence="8">Belongs to the KAE1 / TsaD family.</text>
</comment>
<comment type="cofactor">
    <cofactor evidence="8">
        <name>Fe(2+)</name>
        <dbReference type="ChEBI" id="CHEBI:29033"/>
    </cofactor>
    <text evidence="8">Binds 1 Fe(2+) ion per subunit.</text>
</comment>
<keyword evidence="11" id="KW-1185">Reference proteome</keyword>
<evidence type="ECO:0000256" key="6">
    <source>
        <dbReference type="ARBA" id="ARBA00023315"/>
    </source>
</evidence>
<name>A0A841HYM4_9DEIO</name>
<comment type="caution">
    <text evidence="8">Lacks conserved residue(s) required for the propagation of feature annotation.</text>
</comment>
<dbReference type="NCBIfam" id="TIGR03723">
    <property type="entry name" value="T6A_TsaD_YgjD"/>
    <property type="match status" value="1"/>
</dbReference>
<evidence type="ECO:0000256" key="4">
    <source>
        <dbReference type="ARBA" id="ARBA00022723"/>
    </source>
</evidence>
<dbReference type="FunFam" id="3.30.420.40:FF:000012">
    <property type="entry name" value="tRNA N6-adenosine threonylcarbamoyltransferase"/>
    <property type="match status" value="1"/>
</dbReference>
<proteinExistence type="inferred from homology"/>
<evidence type="ECO:0000256" key="3">
    <source>
        <dbReference type="ARBA" id="ARBA00022694"/>
    </source>
</evidence>
<evidence type="ECO:0000313" key="10">
    <source>
        <dbReference type="EMBL" id="MBB6097993.1"/>
    </source>
</evidence>
<dbReference type="NCBIfam" id="TIGR00329">
    <property type="entry name" value="gcp_kae1"/>
    <property type="match status" value="1"/>
</dbReference>
<keyword evidence="5 8" id="KW-0408">Iron</keyword>
<feature type="binding site" evidence="8">
    <location>
        <position position="174"/>
    </location>
    <ligand>
        <name>substrate</name>
    </ligand>
</feature>
<keyword evidence="2 8" id="KW-0808">Transferase</keyword>
<dbReference type="GO" id="GO:0061711">
    <property type="term" value="F:tRNA N(6)-L-threonylcarbamoyladenine synthase activity"/>
    <property type="evidence" value="ECO:0007669"/>
    <property type="project" value="UniProtKB-EC"/>
</dbReference>
<dbReference type="FunFam" id="3.30.420.40:FF:000040">
    <property type="entry name" value="tRNA N6-adenosine threonylcarbamoyltransferase"/>
    <property type="match status" value="1"/>
</dbReference>
<keyword evidence="1 8" id="KW-0963">Cytoplasm</keyword>
<evidence type="ECO:0000256" key="1">
    <source>
        <dbReference type="ARBA" id="ARBA00022490"/>
    </source>
</evidence>
<gene>
    <name evidence="8" type="primary">tsaD</name>
    <name evidence="10" type="ORF">HNR42_001416</name>
</gene>
<protein>
    <recommendedName>
        <fullName evidence="8">tRNA N6-adenosine threonylcarbamoyltransferase</fullName>
        <ecNumber evidence="8">2.3.1.234</ecNumber>
    </recommendedName>
    <alternativeName>
        <fullName evidence="8">N6-L-threonylcarbamoyladenine synthase</fullName>
        <shortName evidence="8">t(6)A synthase</shortName>
    </alternativeName>
    <alternativeName>
        <fullName evidence="8">t(6)A37 threonylcarbamoyladenosine biosynthesis protein TsaD</fullName>
    </alternativeName>
    <alternativeName>
        <fullName evidence="8">tRNA threonylcarbamoyladenosine biosynthesis protein TsaD</fullName>
    </alternativeName>
</protein>
<dbReference type="InterPro" id="IPR043129">
    <property type="entry name" value="ATPase_NBD"/>
</dbReference>
<dbReference type="GO" id="GO:0002949">
    <property type="term" value="P:tRNA threonylcarbamoyladenosine modification"/>
    <property type="evidence" value="ECO:0007669"/>
    <property type="project" value="UniProtKB-UniRule"/>
</dbReference>
<dbReference type="SUPFAM" id="SSF53067">
    <property type="entry name" value="Actin-like ATPase domain"/>
    <property type="match status" value="2"/>
</dbReference>